<reference evidence="1 2" key="1">
    <citation type="submission" date="2018-01" db="EMBL/GenBank/DDBJ databases">
        <title>A novel member of the phylum Bacteroidetes isolated from glacier ice.</title>
        <authorList>
            <person name="Liu Q."/>
            <person name="Xin Y.-H."/>
        </authorList>
    </citation>
    <scope>NUCLEOTIDE SEQUENCE [LARGE SCALE GENOMIC DNA]</scope>
    <source>
        <strain evidence="1 2">RB1R16</strain>
    </source>
</reference>
<dbReference type="RefSeq" id="WP_105038023.1">
    <property type="nucleotide sequence ID" value="NZ_PPSL01000001.1"/>
</dbReference>
<dbReference type="Proteomes" id="UP000239872">
    <property type="component" value="Unassembled WGS sequence"/>
</dbReference>
<evidence type="ECO:0000313" key="2">
    <source>
        <dbReference type="Proteomes" id="UP000239872"/>
    </source>
</evidence>
<evidence type="ECO:0000313" key="1">
    <source>
        <dbReference type="EMBL" id="PQJ13139.1"/>
    </source>
</evidence>
<dbReference type="AlphaFoldDB" id="A0A2S7T1P6"/>
<organism evidence="1 2">
    <name type="scientific">Flavipsychrobacter stenotrophus</name>
    <dbReference type="NCBI Taxonomy" id="2077091"/>
    <lineage>
        <taxon>Bacteria</taxon>
        <taxon>Pseudomonadati</taxon>
        <taxon>Bacteroidota</taxon>
        <taxon>Chitinophagia</taxon>
        <taxon>Chitinophagales</taxon>
        <taxon>Chitinophagaceae</taxon>
        <taxon>Flavipsychrobacter</taxon>
    </lineage>
</organism>
<dbReference type="EMBL" id="PPSL01000001">
    <property type="protein sequence ID" value="PQJ13139.1"/>
    <property type="molecule type" value="Genomic_DNA"/>
</dbReference>
<dbReference type="OrthoDB" id="963251at2"/>
<comment type="caution">
    <text evidence="1">The sequence shown here is derived from an EMBL/GenBank/DDBJ whole genome shotgun (WGS) entry which is preliminary data.</text>
</comment>
<proteinExistence type="predicted"/>
<accession>A0A2S7T1P6</accession>
<keyword evidence="2" id="KW-1185">Reference proteome</keyword>
<name>A0A2S7T1P6_9BACT</name>
<sequence>MKTLNISISDIEYNKFGIKNSNLAFSDFVDIISRELAMQNLNRSVALAEKYGLSDMSMDEIDQEVKAARKDAENNH</sequence>
<protein>
    <submittedName>
        <fullName evidence="1">Uncharacterized protein</fullName>
    </submittedName>
</protein>
<gene>
    <name evidence="1" type="ORF">CJD36_001155</name>
</gene>